<protein>
    <recommendedName>
        <fullName evidence="3">DUF3224 domain-containing protein</fullName>
    </recommendedName>
</protein>
<keyword evidence="2" id="KW-1185">Reference proteome</keyword>
<dbReference type="AlphaFoldDB" id="D6SKB8"/>
<dbReference type="RefSeq" id="WP_008869440.1">
    <property type="nucleotide sequence ID" value="NZ_ACJN02000001.1"/>
</dbReference>
<dbReference type="EMBL" id="ACJN02000001">
    <property type="protein sequence ID" value="EFI36321.1"/>
    <property type="molecule type" value="Genomic_DNA"/>
</dbReference>
<reference evidence="1" key="1">
    <citation type="submission" date="2010-05" db="EMBL/GenBank/DDBJ databases">
        <title>The draft genome of Desulfonatronospira thiodismutans ASO3-1.</title>
        <authorList>
            <consortium name="US DOE Joint Genome Institute (JGI-PGF)"/>
            <person name="Lucas S."/>
            <person name="Copeland A."/>
            <person name="Lapidus A."/>
            <person name="Cheng J.-F."/>
            <person name="Bruce D."/>
            <person name="Goodwin L."/>
            <person name="Pitluck S."/>
            <person name="Chertkov O."/>
            <person name="Brettin T."/>
            <person name="Detter J.C."/>
            <person name="Han C."/>
            <person name="Land M.L."/>
            <person name="Hauser L."/>
            <person name="Kyrpides N."/>
            <person name="Mikhailova N."/>
            <person name="Muyzer G."/>
            <person name="Woyke T."/>
        </authorList>
    </citation>
    <scope>NUCLEOTIDE SEQUENCE [LARGE SCALE GENOMIC DNA]</scope>
    <source>
        <strain evidence="1">ASO3-1</strain>
    </source>
</reference>
<accession>D6SKB8</accession>
<evidence type="ECO:0000313" key="1">
    <source>
        <dbReference type="EMBL" id="EFI36321.1"/>
    </source>
</evidence>
<gene>
    <name evidence="1" type="ORF">Dthio_PD3787</name>
</gene>
<dbReference type="OrthoDB" id="8231372at2"/>
<sequence>MAISRTVITGGNSVCIVLMALLFLQPFIVNADDSKPIEWREAFVTVDVDIREIEGHKDHAVGLMQQRGFAFYEDEEVATVSTWLTFERSGAKTNYRGYAIYAFPDGATKIGSFIGTGDPRGEQAGQFTLEGGTGRYEGITGQGSFSGQGFPPHGDIYLDVSGTYSLQ</sequence>
<evidence type="ECO:0008006" key="3">
    <source>
        <dbReference type="Google" id="ProtNLM"/>
    </source>
</evidence>
<evidence type="ECO:0000313" key="2">
    <source>
        <dbReference type="Proteomes" id="UP000005496"/>
    </source>
</evidence>
<comment type="caution">
    <text evidence="1">The sequence shown here is derived from an EMBL/GenBank/DDBJ whole genome shotgun (WGS) entry which is preliminary data.</text>
</comment>
<organism evidence="1 2">
    <name type="scientific">Desulfonatronospira thiodismutans ASO3-1</name>
    <dbReference type="NCBI Taxonomy" id="555779"/>
    <lineage>
        <taxon>Bacteria</taxon>
        <taxon>Pseudomonadati</taxon>
        <taxon>Thermodesulfobacteriota</taxon>
        <taxon>Desulfovibrionia</taxon>
        <taxon>Desulfovibrionales</taxon>
        <taxon>Desulfonatronovibrionaceae</taxon>
        <taxon>Desulfonatronospira</taxon>
    </lineage>
</organism>
<dbReference type="Proteomes" id="UP000005496">
    <property type="component" value="Unassembled WGS sequence"/>
</dbReference>
<proteinExistence type="predicted"/>
<name>D6SKB8_9BACT</name>